<dbReference type="PANTHER" id="PTHR30627">
    <property type="entry name" value="PEPTIDOGLYCAN D,D-TRANSPEPTIDASE"/>
    <property type="match status" value="1"/>
</dbReference>
<dbReference type="GO" id="GO:0005886">
    <property type="term" value="C:plasma membrane"/>
    <property type="evidence" value="ECO:0007669"/>
    <property type="project" value="UniProtKB-SubCell"/>
</dbReference>
<keyword evidence="4" id="KW-1003">Cell membrane</keyword>
<evidence type="ECO:0000256" key="5">
    <source>
        <dbReference type="ARBA" id="ARBA00022692"/>
    </source>
</evidence>
<dbReference type="InterPro" id="IPR001460">
    <property type="entry name" value="PCN-bd_Tpept"/>
</dbReference>
<feature type="compositionally biased region" description="Polar residues" evidence="11">
    <location>
        <begin position="693"/>
        <end position="727"/>
    </location>
</feature>
<keyword evidence="8 12" id="KW-1133">Transmembrane helix</keyword>
<feature type="domain" description="Penicillin-binding protein transpeptidase" evidence="13">
    <location>
        <begin position="275"/>
        <end position="439"/>
    </location>
</feature>
<keyword evidence="9 12" id="KW-0472">Membrane</keyword>
<evidence type="ECO:0000256" key="9">
    <source>
        <dbReference type="ARBA" id="ARBA00023136"/>
    </source>
</evidence>
<keyword evidence="5 12" id="KW-0812">Transmembrane</keyword>
<keyword evidence="10" id="KW-0961">Cell wall biogenesis/degradation</keyword>
<dbReference type="GO" id="GO:0008360">
    <property type="term" value="P:regulation of cell shape"/>
    <property type="evidence" value="ECO:0007669"/>
    <property type="project" value="UniProtKB-KW"/>
</dbReference>
<comment type="similarity">
    <text evidence="3">Belongs to the transpeptidase family.</text>
</comment>
<dbReference type="PANTHER" id="PTHR30627:SF2">
    <property type="entry name" value="PEPTIDOGLYCAN D,D-TRANSPEPTIDASE MRDA"/>
    <property type="match status" value="1"/>
</dbReference>
<evidence type="ECO:0000256" key="7">
    <source>
        <dbReference type="ARBA" id="ARBA00022984"/>
    </source>
</evidence>
<sequence>MGGAKTKKILDRTLRVYLTAVIIIFAVIFLRLAWLQLINSDLYRTRAESNTMRWVPVVAPRGEVLDKNGQVIATSRPVFNLSLDYLRLKDADIDEAIKNLVEILQDPEITYESIKEMIKAQRKRLFEPIIIKRDISIELVTAIEERRRDLPGVNIDIQPQRSYPYGTLAGHVLGYVHAIKEELDQPGFEDYSLGALVGKTGIEKTYEKYLRGKNGFRQVEVTAKNKPVREVRHIPPEPGNKLVLTIDLKLQQAMEKAFDETLANLQKQYPKAKAGAAVLLDVKTGKVLAMASRPTLNPDDFNGKPLKQELVDYYFRNTPTALRNRAIQGNYVPGSTFKPVTGMAVLEAGKASPLDTVVCTGRYWNPPFIKCWSVHGRVNYYSAMAGSCNVYFQEMARRAGIAQIGKIGQEFGLGQPTGIDLPYESSGLLPHLDWQKKEFEARTANINKKIDDKIASLQTEYEAKINGASDDREKKRLQQELNSKIRAWEQERKSQLAHYAEWHEYDTYNTGIGQGYNQYTVIQLANYVATIANGGKHYKPYVADKILAPDGSIVKEFQPELLNTVSVSQNTILETHKAMLAVTAPGGTAYFLFKHFPAHIKVAAKTGTAQPGRAGYIKNKDYDGLFIAFAPADDPQIAFAGVVEHGFSGGGSAGLIAKAVFEEYFGILPQELKPNQVPAETPQGDNRQGARETPSSDQTPNISNNIGEPSTTEPQGGQNTVSPRLSG</sequence>
<evidence type="ECO:0000256" key="1">
    <source>
        <dbReference type="ARBA" id="ARBA00004167"/>
    </source>
</evidence>
<comment type="subcellular location">
    <subcellularLocation>
        <location evidence="2">Cell membrane</location>
    </subcellularLocation>
    <subcellularLocation>
        <location evidence="1">Membrane</location>
        <topology evidence="1">Single-pass membrane protein</topology>
    </subcellularLocation>
</comment>
<feature type="region of interest" description="Disordered" evidence="11">
    <location>
        <begin position="672"/>
        <end position="727"/>
    </location>
</feature>
<dbReference type="Pfam" id="PF00905">
    <property type="entry name" value="Transpeptidase"/>
    <property type="match status" value="2"/>
</dbReference>
<name>A0A7G6E680_THEFR</name>
<evidence type="ECO:0000256" key="10">
    <source>
        <dbReference type="ARBA" id="ARBA00023316"/>
    </source>
</evidence>
<dbReference type="Gene3D" id="3.40.710.10">
    <property type="entry name" value="DD-peptidase/beta-lactamase superfamily"/>
    <property type="match status" value="1"/>
</dbReference>
<evidence type="ECO:0000259" key="13">
    <source>
        <dbReference type="Pfam" id="PF00905"/>
    </source>
</evidence>
<keyword evidence="6" id="KW-0133">Cell shape</keyword>
<evidence type="ECO:0000256" key="4">
    <source>
        <dbReference type="ARBA" id="ARBA00022475"/>
    </source>
</evidence>
<dbReference type="GO" id="GO:0009252">
    <property type="term" value="P:peptidoglycan biosynthetic process"/>
    <property type="evidence" value="ECO:0007669"/>
    <property type="project" value="UniProtKB-KW"/>
</dbReference>
<dbReference type="RefSeq" id="WP_051965683.1">
    <property type="nucleotide sequence ID" value="NZ_CP045798.1"/>
</dbReference>
<gene>
    <name evidence="15" type="ORF">BR63_15670</name>
</gene>
<feature type="domain" description="Penicillin-binding protein transpeptidase" evidence="13">
    <location>
        <begin position="496"/>
        <end position="661"/>
    </location>
</feature>
<dbReference type="Gene3D" id="3.90.1310.10">
    <property type="entry name" value="Penicillin-binding protein 2a (Domain 2)"/>
    <property type="match status" value="1"/>
</dbReference>
<evidence type="ECO:0000256" key="11">
    <source>
        <dbReference type="SAM" id="MobiDB-lite"/>
    </source>
</evidence>
<keyword evidence="7" id="KW-0573">Peptidoglycan synthesis</keyword>
<keyword evidence="16" id="KW-1185">Reference proteome</keyword>
<dbReference type="GO" id="GO:0071555">
    <property type="term" value="P:cell wall organization"/>
    <property type="evidence" value="ECO:0007669"/>
    <property type="project" value="UniProtKB-KW"/>
</dbReference>
<dbReference type="KEGG" id="tfr:BR63_15670"/>
<dbReference type="GO" id="GO:0008658">
    <property type="term" value="F:penicillin binding"/>
    <property type="evidence" value="ECO:0007669"/>
    <property type="project" value="InterPro"/>
</dbReference>
<feature type="transmembrane region" description="Helical" evidence="12">
    <location>
        <begin position="14"/>
        <end position="34"/>
    </location>
</feature>
<evidence type="ECO:0000313" key="16">
    <source>
        <dbReference type="Proteomes" id="UP000515847"/>
    </source>
</evidence>
<evidence type="ECO:0000256" key="12">
    <source>
        <dbReference type="SAM" id="Phobius"/>
    </source>
</evidence>
<dbReference type="OrthoDB" id="9804124at2"/>
<feature type="domain" description="Penicillin-binding protein dimerisation" evidence="14">
    <location>
        <begin position="57"/>
        <end position="231"/>
    </location>
</feature>
<dbReference type="AlphaFoldDB" id="A0A7G6E680"/>
<dbReference type="InterPro" id="IPR050515">
    <property type="entry name" value="Beta-lactam/transpept"/>
</dbReference>
<organism evidence="15 16">
    <name type="scientific">Thermanaerosceptrum fracticalcis</name>
    <dbReference type="NCBI Taxonomy" id="1712410"/>
    <lineage>
        <taxon>Bacteria</taxon>
        <taxon>Bacillati</taxon>
        <taxon>Bacillota</taxon>
        <taxon>Clostridia</taxon>
        <taxon>Eubacteriales</taxon>
        <taxon>Peptococcaceae</taxon>
        <taxon>Thermanaerosceptrum</taxon>
    </lineage>
</organism>
<dbReference type="InterPro" id="IPR005311">
    <property type="entry name" value="PBP_dimer"/>
</dbReference>
<accession>A0A7G6E680</accession>
<dbReference type="EMBL" id="CP045798">
    <property type="protein sequence ID" value="QNB47584.1"/>
    <property type="molecule type" value="Genomic_DNA"/>
</dbReference>
<dbReference type="Pfam" id="PF03717">
    <property type="entry name" value="PBP_dimer"/>
    <property type="match status" value="1"/>
</dbReference>
<dbReference type="InterPro" id="IPR036138">
    <property type="entry name" value="PBP_dimer_sf"/>
</dbReference>
<evidence type="ECO:0000256" key="3">
    <source>
        <dbReference type="ARBA" id="ARBA00007171"/>
    </source>
</evidence>
<dbReference type="SUPFAM" id="SSF56519">
    <property type="entry name" value="Penicillin binding protein dimerisation domain"/>
    <property type="match status" value="1"/>
</dbReference>
<dbReference type="Proteomes" id="UP000515847">
    <property type="component" value="Chromosome"/>
</dbReference>
<evidence type="ECO:0000256" key="8">
    <source>
        <dbReference type="ARBA" id="ARBA00022989"/>
    </source>
</evidence>
<evidence type="ECO:0000313" key="15">
    <source>
        <dbReference type="EMBL" id="QNB47584.1"/>
    </source>
</evidence>
<proteinExistence type="inferred from homology"/>
<evidence type="ECO:0000259" key="14">
    <source>
        <dbReference type="Pfam" id="PF03717"/>
    </source>
</evidence>
<dbReference type="InterPro" id="IPR012338">
    <property type="entry name" value="Beta-lactam/transpept-like"/>
</dbReference>
<protein>
    <submittedName>
        <fullName evidence="15">Penicillin-binding protein 2</fullName>
    </submittedName>
</protein>
<evidence type="ECO:0000256" key="2">
    <source>
        <dbReference type="ARBA" id="ARBA00004236"/>
    </source>
</evidence>
<reference evidence="15 16" key="1">
    <citation type="journal article" date="2019" name="Front. Microbiol.">
        <title>Thermoanaerosceptrum fracticalcis gen. nov. sp. nov., a Novel Fumarate-Fermenting Microorganism From a Deep Fractured Carbonate Aquifer of the US Great Basin.</title>
        <authorList>
            <person name="Hamilton-Brehm S.D."/>
            <person name="Stewart L.E."/>
            <person name="Zavarin M."/>
            <person name="Caldwell M."/>
            <person name="Lawson P.A."/>
            <person name="Onstott T.C."/>
            <person name="Grzymski J."/>
            <person name="Neveux I."/>
            <person name="Lollar B.S."/>
            <person name="Russell C.E."/>
            <person name="Moser D.P."/>
        </authorList>
    </citation>
    <scope>NUCLEOTIDE SEQUENCE [LARGE SCALE GENOMIC DNA]</scope>
    <source>
        <strain evidence="15 16">DRI-13</strain>
    </source>
</reference>
<dbReference type="SUPFAM" id="SSF56601">
    <property type="entry name" value="beta-lactamase/transpeptidase-like"/>
    <property type="match status" value="1"/>
</dbReference>
<dbReference type="GO" id="GO:0071972">
    <property type="term" value="F:peptidoglycan L,D-transpeptidase activity"/>
    <property type="evidence" value="ECO:0007669"/>
    <property type="project" value="TreeGrafter"/>
</dbReference>
<evidence type="ECO:0000256" key="6">
    <source>
        <dbReference type="ARBA" id="ARBA00022960"/>
    </source>
</evidence>